<evidence type="ECO:0000259" key="8">
    <source>
        <dbReference type="PROSITE" id="PS50850"/>
    </source>
</evidence>
<dbReference type="GO" id="GO:0005886">
    <property type="term" value="C:plasma membrane"/>
    <property type="evidence" value="ECO:0007669"/>
    <property type="project" value="UniProtKB-SubCell"/>
</dbReference>
<feature type="transmembrane region" description="Helical" evidence="7">
    <location>
        <begin position="91"/>
        <end position="113"/>
    </location>
</feature>
<feature type="transmembrane region" description="Helical" evidence="7">
    <location>
        <begin position="67"/>
        <end position="85"/>
    </location>
</feature>
<dbReference type="PROSITE" id="PS50850">
    <property type="entry name" value="MFS"/>
    <property type="match status" value="2"/>
</dbReference>
<evidence type="ECO:0000256" key="6">
    <source>
        <dbReference type="ARBA" id="ARBA00023136"/>
    </source>
</evidence>
<name>A0A6G7PXF2_9BACT</name>
<protein>
    <submittedName>
        <fullName evidence="9">MFS transporter</fullName>
    </submittedName>
</protein>
<feature type="transmembrane region" description="Helical" evidence="7">
    <location>
        <begin position="351"/>
        <end position="370"/>
    </location>
</feature>
<dbReference type="Proteomes" id="UP000502179">
    <property type="component" value="Chromosome"/>
</dbReference>
<dbReference type="SUPFAM" id="SSF103473">
    <property type="entry name" value="MFS general substrate transporter"/>
    <property type="match status" value="1"/>
</dbReference>
<dbReference type="KEGG" id="tav:G4V39_07540"/>
<keyword evidence="2" id="KW-0813">Transport</keyword>
<dbReference type="InterPro" id="IPR020846">
    <property type="entry name" value="MFS_dom"/>
</dbReference>
<feature type="transmembrane region" description="Helical" evidence="7">
    <location>
        <begin position="38"/>
        <end position="55"/>
    </location>
</feature>
<comment type="subcellular location">
    <subcellularLocation>
        <location evidence="1">Cell membrane</location>
        <topology evidence="1">Multi-pass membrane protein</topology>
    </subcellularLocation>
</comment>
<dbReference type="InterPro" id="IPR011701">
    <property type="entry name" value="MFS"/>
</dbReference>
<feature type="transmembrane region" description="Helical" evidence="7">
    <location>
        <begin position="231"/>
        <end position="253"/>
    </location>
</feature>
<keyword evidence="10" id="KW-1185">Reference proteome</keyword>
<dbReference type="RefSeq" id="WP_166032346.1">
    <property type="nucleotide sequence ID" value="NZ_CP048877.1"/>
</dbReference>
<evidence type="ECO:0000313" key="10">
    <source>
        <dbReference type="Proteomes" id="UP000502179"/>
    </source>
</evidence>
<accession>A0A6G7PXF2</accession>
<evidence type="ECO:0000313" key="9">
    <source>
        <dbReference type="EMBL" id="QIJ72128.1"/>
    </source>
</evidence>
<sequence length="380" mass="41187">MLVIPGLSALAALAISTVHFFMPVYLKGKLGFSGQQIGLLYGALSVTTLITAFPFGLASDRLKARDLVALALLLLGGAIYLQAQVSHFTVYFLAFLIYGLGLNLFRIALDALLFKTVSERTGKSFGIFNGSRMAGFTLGGILGGVLLDRLDFVFTLKTVAGFYLLLLAFYPWLPRTTPVRFRIITYQEDFVRRPVVFFALWLLLFYLHWGAEFTSYGLFLRKSLGLSLTGMGLYMSAEFATVGLASVGGGLLLHRGLAIEHLALAGLFASGVGHIGMVWPQVPISLAFRLVHGLGDGFIAVVSYVGIARLFRIERIGGNAGLITFSIMLGSFIGSLIFGPLGERYGYGTPLAISGLITLGLIPLALIYRWHTSPEPSRRG</sequence>
<dbReference type="GO" id="GO:0022857">
    <property type="term" value="F:transmembrane transporter activity"/>
    <property type="evidence" value="ECO:0007669"/>
    <property type="project" value="InterPro"/>
</dbReference>
<keyword evidence="3" id="KW-1003">Cell membrane</keyword>
<keyword evidence="4 7" id="KW-0812">Transmembrane</keyword>
<dbReference type="Gene3D" id="1.20.1250.20">
    <property type="entry name" value="MFS general substrate transporter like domains"/>
    <property type="match status" value="2"/>
</dbReference>
<feature type="transmembrane region" description="Helical" evidence="7">
    <location>
        <begin position="125"/>
        <end position="146"/>
    </location>
</feature>
<feature type="transmembrane region" description="Helical" evidence="7">
    <location>
        <begin position="286"/>
        <end position="307"/>
    </location>
</feature>
<evidence type="ECO:0000256" key="3">
    <source>
        <dbReference type="ARBA" id="ARBA00022475"/>
    </source>
</evidence>
<evidence type="ECO:0000256" key="7">
    <source>
        <dbReference type="SAM" id="Phobius"/>
    </source>
</evidence>
<feature type="domain" description="Major facilitator superfamily (MFS) profile" evidence="8">
    <location>
        <begin position="1"/>
        <end position="178"/>
    </location>
</feature>
<feature type="transmembrane region" description="Helical" evidence="7">
    <location>
        <begin position="152"/>
        <end position="173"/>
    </location>
</feature>
<keyword evidence="5 7" id="KW-1133">Transmembrane helix</keyword>
<dbReference type="EMBL" id="CP048877">
    <property type="protein sequence ID" value="QIJ72128.1"/>
    <property type="molecule type" value="Genomic_DNA"/>
</dbReference>
<dbReference type="PANTHER" id="PTHR23517:SF3">
    <property type="entry name" value="INTEGRAL MEMBRANE TRANSPORT PROTEIN"/>
    <property type="match status" value="1"/>
</dbReference>
<feature type="transmembrane region" description="Helical" evidence="7">
    <location>
        <begin position="262"/>
        <end position="280"/>
    </location>
</feature>
<keyword evidence="6 7" id="KW-0472">Membrane</keyword>
<organism evidence="9 10">
    <name type="scientific">Thermosulfuriphilus ammonigenes</name>
    <dbReference type="NCBI Taxonomy" id="1936021"/>
    <lineage>
        <taxon>Bacteria</taxon>
        <taxon>Pseudomonadati</taxon>
        <taxon>Thermodesulfobacteriota</taxon>
        <taxon>Thermodesulfobacteria</taxon>
        <taxon>Thermodesulfobacteriales</taxon>
        <taxon>Thermodesulfobacteriaceae</taxon>
        <taxon>Thermosulfuriphilus</taxon>
    </lineage>
</organism>
<evidence type="ECO:0000256" key="5">
    <source>
        <dbReference type="ARBA" id="ARBA00022989"/>
    </source>
</evidence>
<dbReference type="AlphaFoldDB" id="A0A6G7PXF2"/>
<dbReference type="PANTHER" id="PTHR23517">
    <property type="entry name" value="RESISTANCE PROTEIN MDTM, PUTATIVE-RELATED-RELATED"/>
    <property type="match status" value="1"/>
</dbReference>
<evidence type="ECO:0000256" key="2">
    <source>
        <dbReference type="ARBA" id="ARBA00022448"/>
    </source>
</evidence>
<reference evidence="9 10" key="1">
    <citation type="submission" date="2020-02" db="EMBL/GenBank/DDBJ databases">
        <title>Genome analysis of Thermosulfuriphilus ammonigenes ST65T, an anaerobic thermophilic chemolithoautotrophic bacterium isolated from a deep-sea hydrothermal vent.</title>
        <authorList>
            <person name="Slobodkina G."/>
            <person name="Allioux M."/>
            <person name="Merkel A."/>
            <person name="Alain K."/>
            <person name="Jebbar M."/>
            <person name="Slobodkin A."/>
        </authorList>
    </citation>
    <scope>NUCLEOTIDE SEQUENCE [LARGE SCALE GENOMIC DNA]</scope>
    <source>
        <strain evidence="9 10">ST65</strain>
    </source>
</reference>
<evidence type="ECO:0000256" key="1">
    <source>
        <dbReference type="ARBA" id="ARBA00004651"/>
    </source>
</evidence>
<evidence type="ECO:0000256" key="4">
    <source>
        <dbReference type="ARBA" id="ARBA00022692"/>
    </source>
</evidence>
<feature type="domain" description="Major facilitator superfamily (MFS) profile" evidence="8">
    <location>
        <begin position="194"/>
        <end position="380"/>
    </location>
</feature>
<dbReference type="Pfam" id="PF07690">
    <property type="entry name" value="MFS_1"/>
    <property type="match status" value="1"/>
</dbReference>
<dbReference type="InterPro" id="IPR050171">
    <property type="entry name" value="MFS_Transporters"/>
</dbReference>
<dbReference type="InterPro" id="IPR036259">
    <property type="entry name" value="MFS_trans_sf"/>
</dbReference>
<feature type="transmembrane region" description="Helical" evidence="7">
    <location>
        <begin position="319"/>
        <end position="339"/>
    </location>
</feature>
<feature type="transmembrane region" description="Helical" evidence="7">
    <location>
        <begin position="194"/>
        <end position="211"/>
    </location>
</feature>
<proteinExistence type="predicted"/>
<gene>
    <name evidence="9" type="ORF">G4V39_07540</name>
</gene>